<keyword evidence="3 4" id="KW-0460">Magnesium</keyword>
<dbReference type="Pfam" id="PF13242">
    <property type="entry name" value="Hydrolase_like"/>
    <property type="match status" value="1"/>
</dbReference>
<feature type="binding site" evidence="6">
    <location>
        <position position="179"/>
    </location>
    <ligand>
        <name>substrate</name>
    </ligand>
</feature>
<organism evidence="8 9">
    <name type="scientific">Paenibacillus contaminans</name>
    <dbReference type="NCBI Taxonomy" id="450362"/>
    <lineage>
        <taxon>Bacteria</taxon>
        <taxon>Bacillati</taxon>
        <taxon>Bacillota</taxon>
        <taxon>Bacilli</taxon>
        <taxon>Bacillales</taxon>
        <taxon>Paenibacillaceae</taxon>
        <taxon>Paenibacillus</taxon>
    </lineage>
</organism>
<dbReference type="Gene3D" id="3.40.50.1000">
    <property type="entry name" value="HAD superfamily/HAD-like"/>
    <property type="match status" value="2"/>
</dbReference>
<dbReference type="PIRSF" id="PIRSF000915">
    <property type="entry name" value="PGP-type_phosphatase"/>
    <property type="match status" value="1"/>
</dbReference>
<dbReference type="OrthoDB" id="9810449at2"/>
<sequence>MPGFLIDLDGTMYAGTRQIPHAASFIKALEERGWPYLYVTNNSSRTPEQVAAHIRDIVGIDADAEYVLSSAQAAASYIAERQDGSRVFAIGEAGLRQALTEVGLELVERDPDFVVQGIDREFTYAKLEAAVRHIAAGAGFIMTNPDHLLPGAHGLSPGAGSLGAAIRMATQIEPVVIGKPSPIIMRYAVERLGLPAGDIWAVGDNLRTDIGGGIAAGCRTALVQTGVATSANVDAQIAETGFRPELVCRDLAELLERLDG</sequence>
<evidence type="ECO:0000313" key="8">
    <source>
        <dbReference type="EMBL" id="RAV20453.1"/>
    </source>
</evidence>
<dbReference type="InterPro" id="IPR006354">
    <property type="entry name" value="HAD-SF_hydro_IIA_hyp1"/>
</dbReference>
<dbReference type="SFLD" id="SFLDS00003">
    <property type="entry name" value="Haloacid_Dehalogenase"/>
    <property type="match status" value="1"/>
</dbReference>
<feature type="active site" description="Nucleophile" evidence="5">
    <location>
        <position position="7"/>
    </location>
</feature>
<dbReference type="InterPro" id="IPR006357">
    <property type="entry name" value="HAD-SF_hydro_IIA"/>
</dbReference>
<keyword evidence="8" id="KW-0378">Hydrolase</keyword>
<evidence type="ECO:0000256" key="3">
    <source>
        <dbReference type="ARBA" id="ARBA00022842"/>
    </source>
</evidence>
<dbReference type="SFLD" id="SFLDG01139">
    <property type="entry name" value="C2.A:_Pyridoxal_Phosphate_Phos"/>
    <property type="match status" value="1"/>
</dbReference>
<dbReference type="EMBL" id="QMFB01000008">
    <property type="protein sequence ID" value="RAV20453.1"/>
    <property type="molecule type" value="Genomic_DNA"/>
</dbReference>
<accession>A0A329MP01</accession>
<dbReference type="CDD" id="cd07530">
    <property type="entry name" value="HAD_Pase_UmpH-like"/>
    <property type="match status" value="1"/>
</dbReference>
<feature type="binding site" evidence="7">
    <location>
        <position position="204"/>
    </location>
    <ligand>
        <name>Mg(2+)</name>
        <dbReference type="ChEBI" id="CHEBI:18420"/>
    </ligand>
</feature>
<evidence type="ECO:0000256" key="6">
    <source>
        <dbReference type="PIRSR" id="PIRSR000915-2"/>
    </source>
</evidence>
<dbReference type="PANTHER" id="PTHR19288:SF95">
    <property type="entry name" value="D-GLYCEROL 3-PHOSPHATE PHOSPHATASE"/>
    <property type="match status" value="1"/>
</dbReference>
<dbReference type="Pfam" id="PF13344">
    <property type="entry name" value="Hydrolase_6"/>
    <property type="match status" value="1"/>
</dbReference>
<dbReference type="Proteomes" id="UP000250369">
    <property type="component" value="Unassembled WGS sequence"/>
</dbReference>
<dbReference type="InterPro" id="IPR036412">
    <property type="entry name" value="HAD-like_sf"/>
</dbReference>
<dbReference type="EC" id="3.1.3.-" evidence="4"/>
<comment type="similarity">
    <text evidence="1 4">Belongs to the HAD-like hydrolase superfamily. NagD family.</text>
</comment>
<keyword evidence="2 4" id="KW-0479">Metal-binding</keyword>
<proteinExistence type="inferred from homology"/>
<dbReference type="GO" id="GO:0005737">
    <property type="term" value="C:cytoplasm"/>
    <property type="evidence" value="ECO:0007669"/>
    <property type="project" value="TreeGrafter"/>
</dbReference>
<dbReference type="PANTHER" id="PTHR19288">
    <property type="entry name" value="4-NITROPHENYLPHOSPHATASE-RELATED"/>
    <property type="match status" value="1"/>
</dbReference>
<comment type="caution">
    <text evidence="8">The sequence shown here is derived from an EMBL/GenBank/DDBJ whole genome shotgun (WGS) entry which is preliminary data.</text>
</comment>
<evidence type="ECO:0000256" key="7">
    <source>
        <dbReference type="PIRSR" id="PIRSR000915-3"/>
    </source>
</evidence>
<dbReference type="GO" id="GO:0046872">
    <property type="term" value="F:metal ion binding"/>
    <property type="evidence" value="ECO:0007669"/>
    <property type="project" value="UniProtKB-KW"/>
</dbReference>
<dbReference type="InterPro" id="IPR023214">
    <property type="entry name" value="HAD_sf"/>
</dbReference>
<feature type="active site" description="Proton donor" evidence="5">
    <location>
        <position position="9"/>
    </location>
</feature>
<dbReference type="RefSeq" id="WP_113031850.1">
    <property type="nucleotide sequence ID" value="NZ_QMFB01000008.1"/>
</dbReference>
<dbReference type="AlphaFoldDB" id="A0A329MP01"/>
<reference evidence="8 9" key="1">
    <citation type="journal article" date="2009" name="Int. J. Syst. Evol. Microbiol.">
        <title>Paenibacillus contaminans sp. nov., isolated from a contaminated laboratory plate.</title>
        <authorList>
            <person name="Chou J.H."/>
            <person name="Lee J.H."/>
            <person name="Lin M.C."/>
            <person name="Chang P.S."/>
            <person name="Arun A.B."/>
            <person name="Young C.C."/>
            <person name="Chen W.M."/>
        </authorList>
    </citation>
    <scope>NUCLEOTIDE SEQUENCE [LARGE SCALE GENOMIC DNA]</scope>
    <source>
        <strain evidence="8 9">CKOBP-6</strain>
    </source>
</reference>
<evidence type="ECO:0000256" key="4">
    <source>
        <dbReference type="PIRNR" id="PIRNR000915"/>
    </source>
</evidence>
<comment type="cofactor">
    <cofactor evidence="7">
        <name>Mg(2+)</name>
        <dbReference type="ChEBI" id="CHEBI:18420"/>
    </cofactor>
    <text evidence="7">Divalent metal ions. Mg(2+) is the most effective.</text>
</comment>
<dbReference type="NCBIfam" id="TIGR01457">
    <property type="entry name" value="HAD-SF-IIA-hyp2"/>
    <property type="match status" value="1"/>
</dbReference>
<dbReference type="NCBIfam" id="TIGR01460">
    <property type="entry name" value="HAD-SF-IIA"/>
    <property type="match status" value="1"/>
</dbReference>
<dbReference type="GO" id="GO:0016791">
    <property type="term" value="F:phosphatase activity"/>
    <property type="evidence" value="ECO:0007669"/>
    <property type="project" value="TreeGrafter"/>
</dbReference>
<name>A0A329MP01_9BACL</name>
<evidence type="ECO:0000256" key="2">
    <source>
        <dbReference type="ARBA" id="ARBA00022723"/>
    </source>
</evidence>
<evidence type="ECO:0000256" key="1">
    <source>
        <dbReference type="ARBA" id="ARBA00006696"/>
    </source>
</evidence>
<comment type="function">
    <text evidence="4">Catalyzes the dephosphorylation of 2-6 carbon acid sugars in vitro.</text>
</comment>
<protein>
    <recommendedName>
        <fullName evidence="4">Acid sugar phosphatase</fullName>
        <ecNumber evidence="4">3.1.3.-</ecNumber>
    </recommendedName>
</protein>
<feature type="binding site" evidence="7">
    <location>
        <position position="7"/>
    </location>
    <ligand>
        <name>Mg(2+)</name>
        <dbReference type="ChEBI" id="CHEBI:18420"/>
    </ligand>
</feature>
<evidence type="ECO:0000313" key="9">
    <source>
        <dbReference type="Proteomes" id="UP000250369"/>
    </source>
</evidence>
<evidence type="ECO:0000256" key="5">
    <source>
        <dbReference type="PIRSR" id="PIRSR000915-1"/>
    </source>
</evidence>
<dbReference type="SUPFAM" id="SSF56784">
    <property type="entry name" value="HAD-like"/>
    <property type="match status" value="1"/>
</dbReference>
<feature type="binding site" evidence="7">
    <location>
        <position position="9"/>
    </location>
    <ligand>
        <name>Mg(2+)</name>
        <dbReference type="ChEBI" id="CHEBI:18420"/>
    </ligand>
</feature>
<keyword evidence="9" id="KW-1185">Reference proteome</keyword>
<gene>
    <name evidence="8" type="ORF">DQG23_15945</name>
</gene>